<evidence type="ECO:0000256" key="4">
    <source>
        <dbReference type="SAM" id="Phobius"/>
    </source>
</evidence>
<dbReference type="InterPro" id="IPR011701">
    <property type="entry name" value="MFS"/>
</dbReference>
<keyword evidence="4" id="KW-0812">Transmembrane</keyword>
<dbReference type="PROSITE" id="PS50048">
    <property type="entry name" value="ZN2_CY6_FUNGAL_2"/>
    <property type="match status" value="1"/>
</dbReference>
<evidence type="ECO:0000256" key="2">
    <source>
        <dbReference type="ARBA" id="ARBA00023242"/>
    </source>
</evidence>
<feature type="transmembrane region" description="Helical" evidence="4">
    <location>
        <begin position="251"/>
        <end position="272"/>
    </location>
</feature>
<dbReference type="InterPro" id="IPR036259">
    <property type="entry name" value="MFS_trans_sf"/>
</dbReference>
<dbReference type="SUPFAM" id="SSF57701">
    <property type="entry name" value="Zn2/Cys6 DNA-binding domain"/>
    <property type="match status" value="1"/>
</dbReference>
<dbReference type="Pfam" id="PF11951">
    <property type="entry name" value="Fungal_trans_2"/>
    <property type="match status" value="1"/>
</dbReference>
<feature type="transmembrane region" description="Helical" evidence="4">
    <location>
        <begin position="563"/>
        <end position="580"/>
    </location>
</feature>
<feature type="transmembrane region" description="Helical" evidence="4">
    <location>
        <begin position="334"/>
        <end position="357"/>
    </location>
</feature>
<dbReference type="CDD" id="cd00067">
    <property type="entry name" value="GAL4"/>
    <property type="match status" value="1"/>
</dbReference>
<dbReference type="Gene3D" id="4.10.240.10">
    <property type="entry name" value="Zn(2)-C6 fungal-type DNA-binding domain"/>
    <property type="match status" value="1"/>
</dbReference>
<dbReference type="GO" id="GO:0008270">
    <property type="term" value="F:zinc ion binding"/>
    <property type="evidence" value="ECO:0007669"/>
    <property type="project" value="InterPro"/>
</dbReference>
<dbReference type="InterPro" id="IPR036864">
    <property type="entry name" value="Zn2-C6_fun-type_DNA-bd_sf"/>
</dbReference>
<reference evidence="6" key="1">
    <citation type="submission" date="2020-01" db="EMBL/GenBank/DDBJ databases">
        <authorList>
            <person name="Feng Z.H.Z."/>
        </authorList>
    </citation>
    <scope>NUCLEOTIDE SEQUENCE</scope>
    <source>
        <strain evidence="6">CBS107.38</strain>
    </source>
</reference>
<dbReference type="PROSITE" id="PS00463">
    <property type="entry name" value="ZN2_CY6_FUNGAL_1"/>
    <property type="match status" value="1"/>
</dbReference>
<dbReference type="GO" id="GO:0022857">
    <property type="term" value="F:transmembrane transporter activity"/>
    <property type="evidence" value="ECO:0007669"/>
    <property type="project" value="InterPro"/>
</dbReference>
<dbReference type="GO" id="GO:0000981">
    <property type="term" value="F:DNA-binding transcription factor activity, RNA polymerase II-specific"/>
    <property type="evidence" value="ECO:0007669"/>
    <property type="project" value="InterPro"/>
</dbReference>
<accession>A0A8H7ENF9</accession>
<dbReference type="Pfam" id="PF07690">
    <property type="entry name" value="MFS_1"/>
    <property type="match status" value="1"/>
</dbReference>
<feature type="domain" description="Zn(2)-C6 fungal-type" evidence="5">
    <location>
        <begin position="376"/>
        <end position="404"/>
    </location>
</feature>
<feature type="transmembrane region" description="Helical" evidence="4">
    <location>
        <begin position="227"/>
        <end position="245"/>
    </location>
</feature>
<feature type="transmembrane region" description="Helical" evidence="4">
    <location>
        <begin position="138"/>
        <end position="157"/>
    </location>
</feature>
<evidence type="ECO:0000259" key="5">
    <source>
        <dbReference type="PROSITE" id="PS50048"/>
    </source>
</evidence>
<dbReference type="GeneID" id="62199304"/>
<feature type="transmembrane region" description="Helical" evidence="4">
    <location>
        <begin position="95"/>
        <end position="118"/>
    </location>
</feature>
<dbReference type="Pfam" id="PF00172">
    <property type="entry name" value="Zn_clus"/>
    <property type="match status" value="1"/>
</dbReference>
<comment type="caution">
    <text evidence="6">The sequence shown here is derived from an EMBL/GenBank/DDBJ whole genome shotgun (WGS) entry which is preliminary data.</text>
</comment>
<feature type="compositionally biased region" description="Polar residues" evidence="3">
    <location>
        <begin position="33"/>
        <end position="50"/>
    </location>
</feature>
<organism evidence="6 7">
    <name type="scientific">Alternaria burnsii</name>
    <dbReference type="NCBI Taxonomy" id="1187904"/>
    <lineage>
        <taxon>Eukaryota</taxon>
        <taxon>Fungi</taxon>
        <taxon>Dikarya</taxon>
        <taxon>Ascomycota</taxon>
        <taxon>Pezizomycotina</taxon>
        <taxon>Dothideomycetes</taxon>
        <taxon>Pleosporomycetidae</taxon>
        <taxon>Pleosporales</taxon>
        <taxon>Pleosporineae</taxon>
        <taxon>Pleosporaceae</taxon>
        <taxon>Alternaria</taxon>
        <taxon>Alternaria sect. Alternaria</taxon>
    </lineage>
</organism>
<dbReference type="InterPro" id="IPR001138">
    <property type="entry name" value="Zn2Cys6_DnaBD"/>
</dbReference>
<dbReference type="InterPro" id="IPR021858">
    <property type="entry name" value="Fun_TF"/>
</dbReference>
<feature type="transmembrane region" description="Helical" evidence="4">
    <location>
        <begin position="293"/>
        <end position="314"/>
    </location>
</feature>
<dbReference type="InterPro" id="IPR053178">
    <property type="entry name" value="Osmoadaptation_assoc"/>
</dbReference>
<reference evidence="6" key="2">
    <citation type="submission" date="2020-08" db="EMBL/GenBank/DDBJ databases">
        <title>Draft Genome Sequence of Cumin Blight Pathogen Alternaria burnsii.</title>
        <authorList>
            <person name="Feng Z."/>
        </authorList>
    </citation>
    <scope>NUCLEOTIDE SEQUENCE</scope>
    <source>
        <strain evidence="6">CBS107.38</strain>
    </source>
</reference>
<sequence>MGIEHANNPSLERHSQAAAVSDASTTFDEKPSHQASLDSLHSANTSVANQDQEKSQHVTEATDEERAAGSGTTLEPVRSAHPSVKDVSKIPNGGLWAWLQVLGGFFLLFNSWGIINTFGSYQAYYETNLLADSSPSSISWIGSIQAFLLLLVGALTGPIYDAGYFRELLIVGSVMLVLGQMMLSLCHTYWQVLLAQAFCIGIGTGCLFIPSVAILSTYFSTKIGTAIGLAASGSSFGGVIYPIVFHKLLPQIGFAWTTRVLGFIILATMIIPNVCMRVRVLPAKSRSLLDLRAFLIPAYSLQVAGFFLGFMGLYMPFFYAQVYAIQEHITNESLAFYLLAVMNSTSVFGRIVPNLLYVSRRNQVQAMVNVAGRSKGCSTCRRRRVKCDETHPICQRCEKAGFQCDGPQTTVFIQGKIVKSRRSQKPKDSLASLDATTTWRRQDVEKSASLSPDNQIAIPQVRFRFNENEVYICYLRRHLLPNGPIDLGLQELQASDIDTKDSSIAIEGAPLFIQAALSFATLLFGSRYQQSGILTQGYIIHGVALKRLNEALGEPQRRMCDDIIVSVIILAIVELLMPTGPKNWLKHMLGLEQLLALRDPGSLVYASFRTLELYKGVRHMILIASLRNRSPSIFARPEWKSVLRTALSLETPEEQDLHDVLADCSVLMAVSDETFKAQHVSGSEFPRRRQKIQYRAEELLIFLKAWKVQWDGNEENIYIEECVEAITARTPPRTIYRFINDSAARMLMLYNTALLYVLRIMATLETTQHSPHHDPDSLLQGHADTSVLKESSYYPSIQAAGLDIARCISDYLQHKRARGETDLASPVVQWAVIIAGTALGSEDLNWMVGLLKGDVTLDVAKRAWEM</sequence>
<dbReference type="Proteomes" id="UP000596902">
    <property type="component" value="Unassembled WGS sequence"/>
</dbReference>
<comment type="subcellular location">
    <subcellularLocation>
        <location evidence="1">Membrane</location>
        <topology evidence="1">Multi-pass membrane protein</topology>
    </subcellularLocation>
</comment>
<dbReference type="EMBL" id="JAAABM010000001">
    <property type="protein sequence ID" value="KAF7682103.1"/>
    <property type="molecule type" value="Genomic_DNA"/>
</dbReference>
<keyword evidence="4" id="KW-0472">Membrane</keyword>
<protein>
    <submittedName>
        <fullName evidence="6">Mfs general substrate transporter</fullName>
    </submittedName>
</protein>
<proteinExistence type="predicted"/>
<dbReference type="PANTHER" id="PTHR38111">
    <property type="entry name" value="ZN(2)-C6 FUNGAL-TYPE DOMAIN-CONTAINING PROTEIN-RELATED"/>
    <property type="match status" value="1"/>
</dbReference>
<feature type="transmembrane region" description="Helical" evidence="4">
    <location>
        <begin position="189"/>
        <end position="215"/>
    </location>
</feature>
<evidence type="ECO:0000313" key="7">
    <source>
        <dbReference type="Proteomes" id="UP000596902"/>
    </source>
</evidence>
<keyword evidence="4" id="KW-1133">Transmembrane helix</keyword>
<dbReference type="GO" id="GO:0016020">
    <property type="term" value="C:membrane"/>
    <property type="evidence" value="ECO:0007669"/>
    <property type="project" value="UniProtKB-SubCell"/>
</dbReference>
<dbReference type="SMART" id="SM00066">
    <property type="entry name" value="GAL4"/>
    <property type="match status" value="1"/>
</dbReference>
<dbReference type="RefSeq" id="XP_038791982.1">
    <property type="nucleotide sequence ID" value="XM_038926126.1"/>
</dbReference>
<gene>
    <name evidence="6" type="ORF">GT037_001079</name>
</gene>
<keyword evidence="2" id="KW-0539">Nucleus</keyword>
<dbReference type="PANTHER" id="PTHR38111:SF2">
    <property type="entry name" value="FINGER DOMAIN PROTEIN, PUTATIVE (AFU_ORTHOLOGUE AFUA_1G01560)-RELATED"/>
    <property type="match status" value="1"/>
</dbReference>
<feature type="transmembrane region" description="Helical" evidence="4">
    <location>
        <begin position="164"/>
        <end position="183"/>
    </location>
</feature>
<feature type="region of interest" description="Disordered" evidence="3">
    <location>
        <begin position="1"/>
        <end position="83"/>
    </location>
</feature>
<dbReference type="SUPFAM" id="SSF103473">
    <property type="entry name" value="MFS general substrate transporter"/>
    <property type="match status" value="1"/>
</dbReference>
<name>A0A8H7ENF9_9PLEO</name>
<evidence type="ECO:0000313" key="6">
    <source>
        <dbReference type="EMBL" id="KAF7682103.1"/>
    </source>
</evidence>
<dbReference type="AlphaFoldDB" id="A0A8H7ENF9"/>
<dbReference type="Gene3D" id="1.20.1250.20">
    <property type="entry name" value="MFS general substrate transporter like domains"/>
    <property type="match status" value="1"/>
</dbReference>
<keyword evidence="7" id="KW-1185">Reference proteome</keyword>
<evidence type="ECO:0000256" key="1">
    <source>
        <dbReference type="ARBA" id="ARBA00004141"/>
    </source>
</evidence>
<evidence type="ECO:0000256" key="3">
    <source>
        <dbReference type="SAM" id="MobiDB-lite"/>
    </source>
</evidence>